<dbReference type="Pfam" id="PF00575">
    <property type="entry name" value="S1"/>
    <property type="match status" value="1"/>
</dbReference>
<gene>
    <name evidence="2" type="ORF">S12H4_30360</name>
</gene>
<dbReference type="InterPro" id="IPR012340">
    <property type="entry name" value="NA-bd_OB-fold"/>
</dbReference>
<feature type="non-terminal residue" evidence="2">
    <location>
        <position position="89"/>
    </location>
</feature>
<reference evidence="2" key="1">
    <citation type="journal article" date="2014" name="Front. Microbiol.">
        <title>High frequency of phylogenetically diverse reductive dehalogenase-homologous genes in deep subseafloor sedimentary metagenomes.</title>
        <authorList>
            <person name="Kawai M."/>
            <person name="Futagami T."/>
            <person name="Toyoda A."/>
            <person name="Takaki Y."/>
            <person name="Nishi S."/>
            <person name="Hori S."/>
            <person name="Arai W."/>
            <person name="Tsubouchi T."/>
            <person name="Morono Y."/>
            <person name="Uchiyama I."/>
            <person name="Ito T."/>
            <person name="Fujiyama A."/>
            <person name="Inagaki F."/>
            <person name="Takami H."/>
        </authorList>
    </citation>
    <scope>NUCLEOTIDE SEQUENCE</scope>
    <source>
        <strain evidence="2">Expedition CK06-06</strain>
    </source>
</reference>
<dbReference type="SUPFAM" id="SSF50249">
    <property type="entry name" value="Nucleic acid-binding proteins"/>
    <property type="match status" value="1"/>
</dbReference>
<feature type="domain" description="S1 motif" evidence="1">
    <location>
        <begin position="34"/>
        <end position="89"/>
    </location>
</feature>
<dbReference type="EMBL" id="BARW01017600">
    <property type="protein sequence ID" value="GAJ02542.1"/>
    <property type="molecule type" value="Genomic_DNA"/>
</dbReference>
<dbReference type="Gene3D" id="2.40.50.140">
    <property type="entry name" value="Nucleic acid-binding proteins"/>
    <property type="match status" value="1"/>
</dbReference>
<dbReference type="PROSITE" id="PS50126">
    <property type="entry name" value="S1"/>
    <property type="match status" value="1"/>
</dbReference>
<sequence>MDKPFDPLLELHKGAVICDVDDLTVDARSHGVFLRHVDGTVISVSDDDIVVDIGYKSEGVIAAREFGPAYRPKVGQKIEVLLEAVEDES</sequence>
<dbReference type="AlphaFoldDB" id="X1UG48"/>
<comment type="caution">
    <text evidence="2">The sequence shown here is derived from an EMBL/GenBank/DDBJ whole genome shotgun (WGS) entry which is preliminary data.</text>
</comment>
<proteinExistence type="predicted"/>
<evidence type="ECO:0000259" key="1">
    <source>
        <dbReference type="PROSITE" id="PS50126"/>
    </source>
</evidence>
<accession>X1UG48</accession>
<dbReference type="GO" id="GO:0003676">
    <property type="term" value="F:nucleic acid binding"/>
    <property type="evidence" value="ECO:0007669"/>
    <property type="project" value="InterPro"/>
</dbReference>
<organism evidence="2">
    <name type="scientific">marine sediment metagenome</name>
    <dbReference type="NCBI Taxonomy" id="412755"/>
    <lineage>
        <taxon>unclassified sequences</taxon>
        <taxon>metagenomes</taxon>
        <taxon>ecological metagenomes</taxon>
    </lineage>
</organism>
<dbReference type="InterPro" id="IPR003029">
    <property type="entry name" value="S1_domain"/>
</dbReference>
<protein>
    <recommendedName>
        <fullName evidence="1">S1 motif domain-containing protein</fullName>
    </recommendedName>
</protein>
<evidence type="ECO:0000313" key="2">
    <source>
        <dbReference type="EMBL" id="GAJ02542.1"/>
    </source>
</evidence>
<name>X1UG48_9ZZZZ</name>